<dbReference type="InterPro" id="IPR000451">
    <property type="entry name" value="NFkB/Dor"/>
</dbReference>
<dbReference type="Pfam" id="PF00023">
    <property type="entry name" value="Ank"/>
    <property type="match status" value="2"/>
</dbReference>
<dbReference type="PANTHER" id="PTHR24169:SF28">
    <property type="entry name" value="NUCLEAR FACTOR NF-KAPPA-B P110 SUBUNIT"/>
    <property type="match status" value="1"/>
</dbReference>
<accession>A0A7G8Z9X9</accession>
<dbReference type="PROSITE" id="PS01204">
    <property type="entry name" value="REL_1"/>
    <property type="match status" value="1"/>
</dbReference>
<feature type="repeat" description="ANK" evidence="1">
    <location>
        <begin position="905"/>
        <end position="938"/>
    </location>
</feature>
<gene>
    <name evidence="4" type="primary">NFKB1</name>
</gene>
<dbReference type="SUPFAM" id="SSF49417">
    <property type="entry name" value="p53-like transcription factors"/>
    <property type="match status" value="1"/>
</dbReference>
<dbReference type="InterPro" id="IPR008967">
    <property type="entry name" value="p53-like_TF_DNA-bd_sf"/>
</dbReference>
<feature type="region of interest" description="Disordered" evidence="2">
    <location>
        <begin position="381"/>
        <end position="419"/>
    </location>
</feature>
<sequence>MDFSGENSRDSVEIDDSQLLAMNNVTGIPTDITFTDPSPIMNGGFFMDNIDNNQQPRVVIVEQPQQRGFRFRYECEGPSHGGLQGEKTERGRKTYPSIRIENYSGPAHIEVSLVTDEDTPKVHAHKLVGKNCIGGVCKIEMNSTASDISFPNLCILHVTRKKAAEVLANRLLEQIKLNKRMIGGLTNEPTTTAEENLDAKKEAQELSRNMSLNVVRLQFQVFLTGSNGQFLKMLNRVISQPIYDSKSPGASALKICRMDKYGGCCTGNEEVFLLCEKVQKEDIAVRFVEHNDDGSIKWESYGNFSPLDVHRQYAIVFKTPAYYNANIDKAVNVMIMLQRKSDAEVSEAKAFTYYPQNKDKDNIARKKRKTLPLDNTFNYYGGDGGPGGGPPGPGGGMGGGGFGSVAPGGPGGGMGGGGGGGGHGNFSVIMPNGSVTDQLHVLPTTVEQVVKEEFARSQAESPDTSTTSTEDSIPSPITTPFDPMLWGGSFSSCFNDLEMDAAHSLSHPSQSLVSKVQATPTKRPPVIPENSSKSGSESARSSLSKTSETKPVKKNSRSQKMGNALHQESRDSAELNKAGTSSPEPKHKTPEKLTGEQSADEVIVDSCEAAGGDTPKRPLKKLEIQAHSETDSGREDHSDTVHSPTPTVLSEATTSEGFRTDEGFSEVSSASGKEDALPKKMEMQQNVAPPKATSKKEGGKEKSSKPVKVATSVVKRVMERITTRTIRALQDYAETGDVRYLLLVQRHLTVIKNENGDLPIHLAVINNQTTSLQHMLDVMTSLPHARHSINMYNYMRQTALHLAAIMQQPYHIELLLRAGADPSVSDRNGNTPAHLAVMNNSLEALRSLIKYLRPGVTASNPFPELDYLNFDGYTSVHLAAQSGNVDMLRLLVHGRADVDMPDGKSGRTALHHAVELDDLPVAGFLLMEANADVNARCFDGNTALHIACCRGLIGMVALLMTAGALTDVENEEVPPGDMLQQEAGKGEEQEEEEAIRRYRRGLQPRDYAAGKDRLRILSMLIGDHYASDEDERLSACDNDLEEDKEVLITNKSVDSGMAESLRSQTVASLQAEEKLSEDVRVELSKLLDPLHSGKDVYELASRLGYDQLSAPLEAMGDSGSSPTTFLLDYHETYGTVSKLKECLHAMERGEAVRLIEEGDRGLLHRKQMLDSSLGDSGVVSFNS</sequence>
<feature type="repeat" description="ANK" evidence="1">
    <location>
        <begin position="828"/>
        <end position="850"/>
    </location>
</feature>
<feature type="compositionally biased region" description="Basic and acidic residues" evidence="2">
    <location>
        <begin position="694"/>
        <end position="704"/>
    </location>
</feature>
<organism evidence="4">
    <name type="scientific">Littorina littorea</name>
    <name type="common">Common periwinkle</name>
    <dbReference type="NCBI Taxonomy" id="31216"/>
    <lineage>
        <taxon>Eukaryota</taxon>
        <taxon>Metazoa</taxon>
        <taxon>Spiralia</taxon>
        <taxon>Lophotrochozoa</taxon>
        <taxon>Mollusca</taxon>
        <taxon>Gastropoda</taxon>
        <taxon>Caenogastropoda</taxon>
        <taxon>Littorinimorpha</taxon>
        <taxon>Littorinoidea</taxon>
        <taxon>Littorinidae</taxon>
        <taxon>Littorina</taxon>
    </lineage>
</organism>
<dbReference type="SUPFAM" id="SSF48403">
    <property type="entry name" value="Ankyrin repeat"/>
    <property type="match status" value="1"/>
</dbReference>
<dbReference type="PROSITE" id="PS50254">
    <property type="entry name" value="REL_2"/>
    <property type="match status" value="1"/>
</dbReference>
<dbReference type="PROSITE" id="PS50297">
    <property type="entry name" value="ANK_REP_REGION"/>
    <property type="match status" value="5"/>
</dbReference>
<dbReference type="GO" id="GO:0005737">
    <property type="term" value="C:cytoplasm"/>
    <property type="evidence" value="ECO:0007669"/>
    <property type="project" value="InterPro"/>
</dbReference>
<keyword evidence="1" id="KW-0040">ANK repeat</keyword>
<dbReference type="Pfam" id="PF12796">
    <property type="entry name" value="Ank_2"/>
    <property type="match status" value="1"/>
</dbReference>
<dbReference type="InterPro" id="IPR011029">
    <property type="entry name" value="DEATH-like_dom_sf"/>
</dbReference>
<dbReference type="Pfam" id="PF16179">
    <property type="entry name" value="RHD_dimer"/>
    <property type="match status" value="1"/>
</dbReference>
<evidence type="ECO:0000256" key="2">
    <source>
        <dbReference type="SAM" id="MobiDB-lite"/>
    </source>
</evidence>
<dbReference type="InterPro" id="IPR014756">
    <property type="entry name" value="Ig_E-set"/>
</dbReference>
<feature type="compositionally biased region" description="Polar residues" evidence="2">
    <location>
        <begin position="641"/>
        <end position="657"/>
    </location>
</feature>
<dbReference type="PRINTS" id="PR00057">
    <property type="entry name" value="NFKBTNSCPFCT"/>
</dbReference>
<dbReference type="PANTHER" id="PTHR24169">
    <property type="entry name" value="NUCLEAR FACTOR NF-KAPPA-B PROTEIN"/>
    <property type="match status" value="1"/>
</dbReference>
<evidence type="ECO:0000313" key="4">
    <source>
        <dbReference type="EMBL" id="QNL15288.1"/>
    </source>
</evidence>
<feature type="compositionally biased region" description="Basic and acidic residues" evidence="2">
    <location>
        <begin position="584"/>
        <end position="594"/>
    </location>
</feature>
<protein>
    <submittedName>
        <fullName evidence="4">Nuclear factor NF-kappa-B p105 subunit</fullName>
    </submittedName>
</protein>
<dbReference type="AlphaFoldDB" id="A0A7G8Z9X9"/>
<dbReference type="SMART" id="SM00248">
    <property type="entry name" value="ANK"/>
    <property type="match status" value="6"/>
</dbReference>
<feature type="region of interest" description="Disordered" evidence="2">
    <location>
        <begin position="453"/>
        <end position="482"/>
    </location>
</feature>
<dbReference type="InterPro" id="IPR037059">
    <property type="entry name" value="RHD_DNA_bind_dom_sf"/>
</dbReference>
<dbReference type="InterPro" id="IPR011539">
    <property type="entry name" value="RHD_DNA_bind_dom"/>
</dbReference>
<name>A0A7G8Z9X9_LITLI</name>
<dbReference type="InterPro" id="IPR033926">
    <property type="entry name" value="IPT_NFkappaB"/>
</dbReference>
<feature type="region of interest" description="Disordered" evidence="2">
    <location>
        <begin position="508"/>
        <end position="708"/>
    </location>
</feature>
<dbReference type="GO" id="GO:0000978">
    <property type="term" value="F:RNA polymerase II cis-regulatory region sequence-specific DNA binding"/>
    <property type="evidence" value="ECO:0007669"/>
    <property type="project" value="TreeGrafter"/>
</dbReference>
<dbReference type="InterPro" id="IPR036770">
    <property type="entry name" value="Ankyrin_rpt-contain_sf"/>
</dbReference>
<feature type="compositionally biased region" description="Basic and acidic residues" evidence="2">
    <location>
        <begin position="672"/>
        <end position="682"/>
    </location>
</feature>
<proteinExistence type="evidence at transcript level"/>
<dbReference type="SUPFAM" id="SSF81296">
    <property type="entry name" value="E set domains"/>
    <property type="match status" value="1"/>
</dbReference>
<dbReference type="CDD" id="cd01177">
    <property type="entry name" value="IPT_NFkappaB"/>
    <property type="match status" value="1"/>
</dbReference>
<dbReference type="InterPro" id="IPR030492">
    <property type="entry name" value="RHD_CS"/>
</dbReference>
<dbReference type="SUPFAM" id="SSF47986">
    <property type="entry name" value="DEATH domain"/>
    <property type="match status" value="1"/>
</dbReference>
<feature type="repeat" description="ANK" evidence="1">
    <location>
        <begin position="795"/>
        <end position="827"/>
    </location>
</feature>
<dbReference type="InterPro" id="IPR002909">
    <property type="entry name" value="IPT_dom"/>
</dbReference>
<dbReference type="GO" id="GO:0000981">
    <property type="term" value="F:DNA-binding transcription factor activity, RNA polymerase II-specific"/>
    <property type="evidence" value="ECO:0007669"/>
    <property type="project" value="TreeGrafter"/>
</dbReference>
<dbReference type="InterPro" id="IPR032397">
    <property type="entry name" value="RHD_dimer"/>
</dbReference>
<dbReference type="FunFam" id="2.60.40.10:FF:000046">
    <property type="entry name" value="Nuclear factor NF-kappa-B p105 subunit"/>
    <property type="match status" value="1"/>
</dbReference>
<feature type="domain" description="RHD" evidence="3">
    <location>
        <begin position="53"/>
        <end position="249"/>
    </location>
</feature>
<dbReference type="PROSITE" id="PS50088">
    <property type="entry name" value="ANK_REPEAT"/>
    <property type="match status" value="5"/>
</dbReference>
<feature type="compositionally biased region" description="Low complexity" evidence="2">
    <location>
        <begin position="460"/>
        <end position="480"/>
    </location>
</feature>
<feature type="compositionally biased region" description="Basic and acidic residues" evidence="2">
    <location>
        <begin position="614"/>
        <end position="640"/>
    </location>
</feature>
<dbReference type="Gene3D" id="2.60.40.10">
    <property type="entry name" value="Immunoglobulins"/>
    <property type="match status" value="1"/>
</dbReference>
<feature type="compositionally biased region" description="Gly residues" evidence="2">
    <location>
        <begin position="394"/>
        <end position="419"/>
    </location>
</feature>
<dbReference type="Gene3D" id="1.10.533.10">
    <property type="entry name" value="Death Domain, Fas"/>
    <property type="match status" value="1"/>
</dbReference>
<reference evidence="4" key="1">
    <citation type="journal article" date="2020" name="Fish Shellfish">
        <title>Toll-like signaling pathway in the transcriptome of Littorina littorea.</title>
        <authorList>
            <person name="Gorbushin A.M."/>
        </authorList>
    </citation>
    <scope>NUCLEOTIDE SEQUENCE</scope>
    <source>
        <tissue evidence="4">Kidney</tissue>
    </source>
</reference>
<evidence type="ECO:0000256" key="1">
    <source>
        <dbReference type="PROSITE-ProRule" id="PRU00023"/>
    </source>
</evidence>
<feature type="region of interest" description="Disordered" evidence="2">
    <location>
        <begin position="971"/>
        <end position="992"/>
    </location>
</feature>
<feature type="repeat" description="ANK" evidence="1">
    <location>
        <begin position="939"/>
        <end position="971"/>
    </location>
</feature>
<feature type="compositionally biased region" description="Polar residues" evidence="2">
    <location>
        <begin position="508"/>
        <end position="520"/>
    </location>
</feature>
<dbReference type="InterPro" id="IPR002110">
    <property type="entry name" value="Ankyrin_rpt"/>
</dbReference>
<dbReference type="Gene3D" id="2.60.40.340">
    <property type="entry name" value="Rel homology domain (RHD), DNA-binding domain"/>
    <property type="match status" value="1"/>
</dbReference>
<feature type="repeat" description="ANK" evidence="1">
    <location>
        <begin position="871"/>
        <end position="903"/>
    </location>
</feature>
<dbReference type="SMART" id="SM00429">
    <property type="entry name" value="IPT"/>
    <property type="match status" value="1"/>
</dbReference>
<feature type="compositionally biased region" description="Low complexity" evidence="2">
    <location>
        <begin position="531"/>
        <end position="544"/>
    </location>
</feature>
<dbReference type="EMBL" id="MT683557">
    <property type="protein sequence ID" value="QNL15288.1"/>
    <property type="molecule type" value="mRNA"/>
</dbReference>
<dbReference type="Pfam" id="PF00554">
    <property type="entry name" value="RHD_DNA_bind"/>
    <property type="match status" value="1"/>
</dbReference>
<evidence type="ECO:0000259" key="3">
    <source>
        <dbReference type="PROSITE" id="PS50254"/>
    </source>
</evidence>
<dbReference type="InterPro" id="IPR013783">
    <property type="entry name" value="Ig-like_fold"/>
</dbReference>
<dbReference type="Gene3D" id="1.25.40.20">
    <property type="entry name" value="Ankyrin repeat-containing domain"/>
    <property type="match status" value="1"/>
</dbReference>